<evidence type="ECO:0000256" key="1">
    <source>
        <dbReference type="ARBA" id="ARBA00010718"/>
    </source>
</evidence>
<dbReference type="EMBL" id="OU963901">
    <property type="protein sequence ID" value="CAH2991879.1"/>
    <property type="molecule type" value="Genomic_DNA"/>
</dbReference>
<dbReference type="SMART" id="SM01057">
    <property type="entry name" value="Carb_anhydrase"/>
    <property type="match status" value="1"/>
</dbReference>
<evidence type="ECO:0000259" key="3">
    <source>
        <dbReference type="PROSITE" id="PS51144"/>
    </source>
</evidence>
<evidence type="ECO:0000313" key="4">
    <source>
        <dbReference type="EMBL" id="CAH2991879.1"/>
    </source>
</evidence>
<accession>A0ABN8LBD5</accession>
<feature type="region of interest" description="Disordered" evidence="2">
    <location>
        <begin position="1"/>
        <end position="20"/>
    </location>
</feature>
<dbReference type="PANTHER" id="PTHR18952:SF233">
    <property type="entry name" value="CARBONIC ANHYDRASE 14"/>
    <property type="match status" value="1"/>
</dbReference>
<reference evidence="4" key="1">
    <citation type="submission" date="2021-12" db="EMBL/GenBank/DDBJ databases">
        <authorList>
            <person name="King R."/>
        </authorList>
    </citation>
    <scope>NUCLEOTIDE SEQUENCE</scope>
</reference>
<dbReference type="InterPro" id="IPR001148">
    <property type="entry name" value="CA_dom"/>
</dbReference>
<evidence type="ECO:0000256" key="2">
    <source>
        <dbReference type="SAM" id="MobiDB-lite"/>
    </source>
</evidence>
<evidence type="ECO:0000313" key="5">
    <source>
        <dbReference type="Proteomes" id="UP001153292"/>
    </source>
</evidence>
<dbReference type="SUPFAM" id="SSF51069">
    <property type="entry name" value="Carbonic anhydrase"/>
    <property type="match status" value="1"/>
</dbReference>
<name>A0ABN8LBD5_CHISP</name>
<gene>
    <name evidence="4" type="ORF">CHILSU_LOCUS10912</name>
</gene>
<dbReference type="PANTHER" id="PTHR18952">
    <property type="entry name" value="CARBONIC ANHYDRASE"/>
    <property type="match status" value="1"/>
</dbReference>
<comment type="similarity">
    <text evidence="1">Belongs to the alpha-carbonic anhydrase family.</text>
</comment>
<dbReference type="InterPro" id="IPR036398">
    <property type="entry name" value="CA_dom_sf"/>
</dbReference>
<keyword evidence="5" id="KW-1185">Reference proteome</keyword>
<dbReference type="Proteomes" id="UP001153292">
    <property type="component" value="Chromosome 8"/>
</dbReference>
<dbReference type="InterPro" id="IPR023561">
    <property type="entry name" value="Carbonic_anhydrase_a-class"/>
</dbReference>
<dbReference type="PROSITE" id="PS51144">
    <property type="entry name" value="ALPHA_CA_2"/>
    <property type="match status" value="1"/>
</dbReference>
<protein>
    <recommendedName>
        <fullName evidence="3">Alpha-carbonic anhydrase domain-containing protein</fullName>
    </recommendedName>
</protein>
<dbReference type="Gene3D" id="3.10.200.10">
    <property type="entry name" value="Alpha carbonic anhydrase"/>
    <property type="match status" value="1"/>
</dbReference>
<proteinExistence type="inferred from homology"/>
<sequence length="334" mass="39369">MKLAALIQTEEDEPPPKEEEKYVPPYGTIEWIQYWSETEGHLPSPINVSITNSIMYSCPDLKWYNFDVYPHKIKMTNTGYTVVIGAKWKTERPYLEGGIFLEKHVLSQIHFHWGEDMTEGSEHTVDKRRHPGEMQVTFFRSEYMTQEEALKHSDGVVVICYLIKYGVVPDEHLSWVIEGFPRIREAKTNTRIGPYPMSRLMPMFYEDYFVYWGALRTVRGDSFAVRWLLPRITLSASFEQMKEFRKLWDPWDEPNLRNYRPLQDKQNRHVFFIRPHWSQYNTLLPIPRLPQPSLSVLSPAYQANLWMLPPQNAYMMASEPGPQVEEAVQTKDDD</sequence>
<dbReference type="Pfam" id="PF00194">
    <property type="entry name" value="Carb_anhydrase"/>
    <property type="match status" value="1"/>
</dbReference>
<feature type="domain" description="Alpha-carbonic anhydrase" evidence="3">
    <location>
        <begin position="18"/>
        <end position="274"/>
    </location>
</feature>
<organism evidence="4 5">
    <name type="scientific">Chilo suppressalis</name>
    <name type="common">Asiatic rice borer moth</name>
    <dbReference type="NCBI Taxonomy" id="168631"/>
    <lineage>
        <taxon>Eukaryota</taxon>
        <taxon>Metazoa</taxon>
        <taxon>Ecdysozoa</taxon>
        <taxon>Arthropoda</taxon>
        <taxon>Hexapoda</taxon>
        <taxon>Insecta</taxon>
        <taxon>Pterygota</taxon>
        <taxon>Neoptera</taxon>
        <taxon>Endopterygota</taxon>
        <taxon>Lepidoptera</taxon>
        <taxon>Glossata</taxon>
        <taxon>Ditrysia</taxon>
        <taxon>Pyraloidea</taxon>
        <taxon>Crambidae</taxon>
        <taxon>Crambinae</taxon>
        <taxon>Chilo</taxon>
    </lineage>
</organism>